<feature type="domain" description="Tyr recombinase" evidence="4">
    <location>
        <begin position="169"/>
        <end position="357"/>
    </location>
</feature>
<dbReference type="GO" id="GO:0003677">
    <property type="term" value="F:DNA binding"/>
    <property type="evidence" value="ECO:0007669"/>
    <property type="project" value="UniProtKB-KW"/>
</dbReference>
<dbReference type="PANTHER" id="PTHR30349">
    <property type="entry name" value="PHAGE INTEGRASE-RELATED"/>
    <property type="match status" value="1"/>
</dbReference>
<dbReference type="eggNOG" id="COG0582">
    <property type="taxonomic scope" value="Bacteria"/>
</dbReference>
<keyword evidence="3" id="KW-0233">DNA recombination</keyword>
<dbReference type="SUPFAM" id="SSF56349">
    <property type="entry name" value="DNA breaking-rejoining enzymes"/>
    <property type="match status" value="2"/>
</dbReference>
<sequence>MATISPRYDDQNIRIGWQVRIRKRGFPQQVRTFRTKAEAEAWARSIEAEMDRGVWQDRSEAERTTVGELLDRYAREVLADKKHCTPELSRLKTLDDAFGRVAVARLTSSAIASFRDKRLRDEGRGGKPVSGQTVKHEIGLLHRVLKKAEREWGIALPMGLPTEKVQAPKLPQGRDRRLQGNEEERLLAACARARNPWLLPLTRFAIETAMRAGEMLETKGTADPETGERPIQTTGLLWKHVDLKKRTATLPMTKNGTARVVPLSSVAVEILRGLPRSMDGRVFGTTYEAIHLSFTRACKRAGIEDLRFHDLRHEATSRLFERDLNPMQVAAITGHKTLQMLKRYTHLRAEDLARLLG</sequence>
<dbReference type="InterPro" id="IPR013762">
    <property type="entry name" value="Integrase-like_cat_sf"/>
</dbReference>
<dbReference type="InterPro" id="IPR011010">
    <property type="entry name" value="DNA_brk_join_enz"/>
</dbReference>
<dbReference type="InterPro" id="IPR010998">
    <property type="entry name" value="Integrase_recombinase_N"/>
</dbReference>
<dbReference type="CDD" id="cd00796">
    <property type="entry name" value="INT_Rci_Hp1_C"/>
    <property type="match status" value="1"/>
</dbReference>
<evidence type="ECO:0000256" key="2">
    <source>
        <dbReference type="ARBA" id="ARBA00023125"/>
    </source>
</evidence>
<dbReference type="KEGG" id="acz:Acaty_c0451"/>
<evidence type="ECO:0000259" key="4">
    <source>
        <dbReference type="PROSITE" id="PS51898"/>
    </source>
</evidence>
<dbReference type="EMBL" id="CP005986">
    <property type="protein sequence ID" value="AIA54340.1"/>
    <property type="molecule type" value="Genomic_DNA"/>
</dbReference>
<dbReference type="AlphaFoldDB" id="A0A059ZRR3"/>
<name>A0A059ZRR3_ACICK</name>
<evidence type="ECO:0000313" key="5">
    <source>
        <dbReference type="EMBL" id="AIA54340.1"/>
    </source>
</evidence>
<dbReference type="GO" id="GO:0006310">
    <property type="term" value="P:DNA recombination"/>
    <property type="evidence" value="ECO:0007669"/>
    <property type="project" value="UniProtKB-KW"/>
</dbReference>
<dbReference type="Gene3D" id="1.10.443.10">
    <property type="entry name" value="Intergrase catalytic core"/>
    <property type="match status" value="1"/>
</dbReference>
<proteinExistence type="predicted"/>
<dbReference type="InterPro" id="IPR050090">
    <property type="entry name" value="Tyrosine_recombinase_XerCD"/>
</dbReference>
<dbReference type="PROSITE" id="PS51898">
    <property type="entry name" value="TYR_RECOMBINASE"/>
    <property type="match status" value="1"/>
</dbReference>
<dbReference type="PANTHER" id="PTHR30349:SF94">
    <property type="entry name" value="INTEGRASE_RECOMBINASE HI_1414-RELATED"/>
    <property type="match status" value="1"/>
</dbReference>
<gene>
    <name evidence="5" type="ORF">Acaty_c0451</name>
</gene>
<evidence type="ECO:0000313" key="6">
    <source>
        <dbReference type="Proteomes" id="UP000005522"/>
    </source>
</evidence>
<keyword evidence="1" id="KW-0229">DNA integration</keyword>
<dbReference type="RefSeq" id="WP_004870545.1">
    <property type="nucleotide sequence ID" value="NZ_CP005986.1"/>
</dbReference>
<keyword evidence="2" id="KW-0238">DNA-binding</keyword>
<dbReference type="HOGENOM" id="CLU_027562_32_1_6"/>
<accession>A0A059ZRR3</accession>
<dbReference type="Pfam" id="PF00589">
    <property type="entry name" value="Phage_integrase"/>
    <property type="match status" value="1"/>
</dbReference>
<evidence type="ECO:0000256" key="1">
    <source>
        <dbReference type="ARBA" id="ARBA00022908"/>
    </source>
</evidence>
<protein>
    <submittedName>
        <fullName evidence="5">Shufflon-specific DNA recombinase</fullName>
    </submittedName>
</protein>
<reference evidence="5 6" key="1">
    <citation type="journal article" date="2009" name="J. Bacteriol.">
        <title>Draft genome sequence of the extremely acidophilic bacterium Acidithiobacillus caldus ATCC 51756 reveals metabolic versatility in the genus Acidithiobacillus.</title>
        <authorList>
            <person name="Valdes J."/>
            <person name="Quatrini R."/>
            <person name="Hallberg K."/>
            <person name="Dopson M."/>
            <person name="Valenzuela P.D."/>
            <person name="Holmes D.S."/>
        </authorList>
    </citation>
    <scope>NUCLEOTIDE SEQUENCE [LARGE SCALE GENOMIC DNA]</scope>
    <source>
        <strain evidence="6">ATCC 51756 / DSM 8584 / KU</strain>
    </source>
</reference>
<organism evidence="5 6">
    <name type="scientific">Acidithiobacillus caldus (strain ATCC 51756 / DSM 8584 / KU)</name>
    <dbReference type="NCBI Taxonomy" id="637389"/>
    <lineage>
        <taxon>Bacteria</taxon>
        <taxon>Pseudomonadati</taxon>
        <taxon>Pseudomonadota</taxon>
        <taxon>Acidithiobacillia</taxon>
        <taxon>Acidithiobacillales</taxon>
        <taxon>Acidithiobacillaceae</taxon>
        <taxon>Acidithiobacillus</taxon>
    </lineage>
</organism>
<dbReference type="GO" id="GO:0015074">
    <property type="term" value="P:DNA integration"/>
    <property type="evidence" value="ECO:0007669"/>
    <property type="project" value="UniProtKB-KW"/>
</dbReference>
<dbReference type="Gene3D" id="1.10.150.130">
    <property type="match status" value="1"/>
</dbReference>
<evidence type="ECO:0000256" key="3">
    <source>
        <dbReference type="ARBA" id="ARBA00023172"/>
    </source>
</evidence>
<dbReference type="Proteomes" id="UP000005522">
    <property type="component" value="Chromosome"/>
</dbReference>
<dbReference type="InterPro" id="IPR002104">
    <property type="entry name" value="Integrase_catalytic"/>
</dbReference>